<evidence type="ECO:0000313" key="2">
    <source>
        <dbReference type="Proteomes" id="UP000265180"/>
    </source>
</evidence>
<reference evidence="1" key="3">
    <citation type="submission" date="2025-08" db="UniProtKB">
        <authorList>
            <consortium name="Ensembl"/>
        </authorList>
    </citation>
    <scope>IDENTIFICATION</scope>
    <source>
        <strain evidence="1">HNI</strain>
    </source>
</reference>
<dbReference type="PANTHER" id="PTHR31025:SF27">
    <property type="entry name" value="SI:CH211-193K19.2-RELATED"/>
    <property type="match status" value="1"/>
</dbReference>
<dbReference type="PANTHER" id="PTHR31025">
    <property type="entry name" value="SI:CH211-196P9.1-RELATED"/>
    <property type="match status" value="1"/>
</dbReference>
<proteinExistence type="predicted"/>
<sequence>MEQLTMAVFVIRKEGEGLTDPPADIVIEGVQILNDLPSIASACALLLGLIYALNWAYPKPLHLTFEVFQKKIMQLEHHKMSPKVQFLWKTSELTVIEKKFSCYYEHCCSNIRIT</sequence>
<organism evidence="1 2">
    <name type="scientific">Oryzias latipes</name>
    <name type="common">Japanese rice fish</name>
    <name type="synonym">Japanese killifish</name>
    <dbReference type="NCBI Taxonomy" id="8090"/>
    <lineage>
        <taxon>Eukaryota</taxon>
        <taxon>Metazoa</taxon>
        <taxon>Chordata</taxon>
        <taxon>Craniata</taxon>
        <taxon>Vertebrata</taxon>
        <taxon>Euteleostomi</taxon>
        <taxon>Actinopterygii</taxon>
        <taxon>Neopterygii</taxon>
        <taxon>Teleostei</taxon>
        <taxon>Neoteleostei</taxon>
        <taxon>Acanthomorphata</taxon>
        <taxon>Ovalentaria</taxon>
        <taxon>Atherinomorphae</taxon>
        <taxon>Beloniformes</taxon>
        <taxon>Adrianichthyidae</taxon>
        <taxon>Oryziinae</taxon>
        <taxon>Oryzias</taxon>
    </lineage>
</organism>
<dbReference type="Proteomes" id="UP000265180">
    <property type="component" value="Chromosome 18"/>
</dbReference>
<protein>
    <submittedName>
        <fullName evidence="1">Uncharacterized protein</fullName>
    </submittedName>
</protein>
<reference key="1">
    <citation type="journal article" date="2007" name="Nature">
        <title>The medaka draft genome and insights into vertebrate genome evolution.</title>
        <authorList>
            <person name="Kasahara M."/>
            <person name="Naruse K."/>
            <person name="Sasaki S."/>
            <person name="Nakatani Y."/>
            <person name="Qu W."/>
            <person name="Ahsan B."/>
            <person name="Yamada T."/>
            <person name="Nagayasu Y."/>
            <person name="Doi K."/>
            <person name="Kasai Y."/>
            <person name="Jindo T."/>
            <person name="Kobayashi D."/>
            <person name="Shimada A."/>
            <person name="Toyoda A."/>
            <person name="Kuroki Y."/>
            <person name="Fujiyama A."/>
            <person name="Sasaki T."/>
            <person name="Shimizu A."/>
            <person name="Asakawa S."/>
            <person name="Shimizu N."/>
            <person name="Hashimoto S."/>
            <person name="Yang J."/>
            <person name="Lee Y."/>
            <person name="Matsushima K."/>
            <person name="Sugano S."/>
            <person name="Sakaizumi M."/>
            <person name="Narita T."/>
            <person name="Ohishi K."/>
            <person name="Haga S."/>
            <person name="Ohta F."/>
            <person name="Nomoto H."/>
            <person name="Nogata K."/>
            <person name="Morishita T."/>
            <person name="Endo T."/>
            <person name="Shin-I T."/>
            <person name="Takeda H."/>
            <person name="Morishita S."/>
            <person name="Kohara Y."/>
        </authorList>
    </citation>
    <scope>NUCLEOTIDE SEQUENCE [LARGE SCALE GENOMIC DNA]</scope>
    <source>
        <strain>Hd-rR</strain>
    </source>
</reference>
<dbReference type="AlphaFoldDB" id="A0A3P9MGA3"/>
<dbReference type="Ensembl" id="ENSORLT00020024527.1">
    <property type="protein sequence ID" value="ENSORLP00020031999.1"/>
    <property type="gene ID" value="ENSORLG00020017317.1"/>
</dbReference>
<reference evidence="1" key="4">
    <citation type="submission" date="2025-09" db="UniProtKB">
        <authorList>
            <consortium name="Ensembl"/>
        </authorList>
    </citation>
    <scope>IDENTIFICATION</scope>
    <source>
        <strain evidence="1">HNI</strain>
    </source>
</reference>
<accession>A0A3P9MGA3</accession>
<evidence type="ECO:0000313" key="1">
    <source>
        <dbReference type="Ensembl" id="ENSORLP00020031999.1"/>
    </source>
</evidence>
<reference evidence="1 2" key="2">
    <citation type="submission" date="2017-04" db="EMBL/GenBank/DDBJ databases">
        <title>CpG methylation of centromeres and impact of large insertions on vertebrate speciation.</title>
        <authorList>
            <person name="Ichikawa K."/>
            <person name="Yoshimura J."/>
            <person name="Morishita S."/>
        </authorList>
    </citation>
    <scope>NUCLEOTIDE SEQUENCE</scope>
    <source>
        <strain evidence="1 2">HNI</strain>
    </source>
</reference>
<name>A0A3P9MGA3_ORYLA</name>